<dbReference type="RefSeq" id="WP_008179250.1">
    <property type="nucleotide sequence ID" value="NZ_GL890825.1"/>
</dbReference>
<keyword evidence="3" id="KW-1185">Reference proteome</keyword>
<evidence type="ECO:0000259" key="1">
    <source>
        <dbReference type="Pfam" id="PF08241"/>
    </source>
</evidence>
<dbReference type="GO" id="GO:0008757">
    <property type="term" value="F:S-adenosylmethionine-dependent methyltransferase activity"/>
    <property type="evidence" value="ECO:0007669"/>
    <property type="project" value="InterPro"/>
</dbReference>
<protein>
    <submittedName>
        <fullName evidence="2">Methyltransferase domain protein</fullName>
    </submittedName>
</protein>
<dbReference type="Proteomes" id="UP000003959">
    <property type="component" value="Unassembled WGS sequence"/>
</dbReference>
<dbReference type="CDD" id="cd02440">
    <property type="entry name" value="AdoMet_MTases"/>
    <property type="match status" value="1"/>
</dbReference>
<dbReference type="InterPro" id="IPR013216">
    <property type="entry name" value="Methyltransf_11"/>
</dbReference>
<organism evidence="2 3">
    <name type="scientific">Moorena producens 3L</name>
    <dbReference type="NCBI Taxonomy" id="489825"/>
    <lineage>
        <taxon>Bacteria</taxon>
        <taxon>Bacillati</taxon>
        <taxon>Cyanobacteriota</taxon>
        <taxon>Cyanophyceae</taxon>
        <taxon>Coleofasciculales</taxon>
        <taxon>Coleofasciculaceae</taxon>
        <taxon>Moorena</taxon>
    </lineage>
</organism>
<name>F4XK31_9CYAN</name>
<gene>
    <name evidence="2" type="ORF">LYNGBM3L_09310</name>
</gene>
<dbReference type="eggNOG" id="COG4627">
    <property type="taxonomic scope" value="Bacteria"/>
</dbReference>
<dbReference type="Gene3D" id="3.40.50.150">
    <property type="entry name" value="Vaccinia Virus protein VP39"/>
    <property type="match status" value="1"/>
</dbReference>
<dbReference type="GO" id="GO:0032259">
    <property type="term" value="P:methylation"/>
    <property type="evidence" value="ECO:0007669"/>
    <property type="project" value="UniProtKB-KW"/>
</dbReference>
<dbReference type="InterPro" id="IPR029063">
    <property type="entry name" value="SAM-dependent_MTases_sf"/>
</dbReference>
<accession>F4XK31</accession>
<sequence length="282" mass="32491">MFKLINIGCGSTYSNHPAWTNVDLAPQSSHIDNHDIRKNLPYPDAYFDACYSSHVIEHLKQHEADQLMAECWRVLKPRGIIRAVVPDLESIARNYISTLEQVESGLTEAEANYDWIMLELYDQTVRHVKGGEMASYLADSNLTNKEFIVSRIGSNADLFLDKNSEKQSLIERLASKDAYWFYKTFRSFNLRNSIAKYLVTLIAGNEARRAFEVGLFRNSGEIHYWMYDRFSLRRLLERSGFVEVRVCSADSSRIQDFNSYGLDMVDGKVRKPDSLFMEGIKP</sequence>
<dbReference type="AlphaFoldDB" id="F4XK31"/>
<reference evidence="3" key="1">
    <citation type="journal article" date="2011" name="Proc. Natl. Acad. Sci. U.S.A.">
        <title>Genomic insights into the physiology and ecology of the marine filamentous cyanobacterium Lyngbya majuscula.</title>
        <authorList>
            <person name="Jones A.C."/>
            <person name="Monroe E.A."/>
            <person name="Podell S."/>
            <person name="Hess W.R."/>
            <person name="Klages S."/>
            <person name="Esquenazi E."/>
            <person name="Niessen S."/>
            <person name="Hoover H."/>
            <person name="Rothmann M."/>
            <person name="Lasken R.S."/>
            <person name="Yates J.R.III."/>
            <person name="Reinhardt R."/>
            <person name="Kube M."/>
            <person name="Burkart M.D."/>
            <person name="Allen E.E."/>
            <person name="Dorrestein P.C."/>
            <person name="Gerwick W.H."/>
            <person name="Gerwick L."/>
        </authorList>
    </citation>
    <scope>NUCLEOTIDE SEQUENCE [LARGE SCALE GENOMIC DNA]</scope>
    <source>
        <strain evidence="3">3L</strain>
    </source>
</reference>
<evidence type="ECO:0000313" key="2">
    <source>
        <dbReference type="EMBL" id="EGJ34990.1"/>
    </source>
</evidence>
<keyword evidence="2" id="KW-0489">Methyltransferase</keyword>
<evidence type="ECO:0000313" key="3">
    <source>
        <dbReference type="Proteomes" id="UP000003959"/>
    </source>
</evidence>
<dbReference type="OrthoDB" id="457170at2"/>
<dbReference type="Pfam" id="PF08241">
    <property type="entry name" value="Methyltransf_11"/>
    <property type="match status" value="1"/>
</dbReference>
<proteinExistence type="predicted"/>
<keyword evidence="2" id="KW-0808">Transferase</keyword>
<feature type="domain" description="Methyltransferase type 11" evidence="1">
    <location>
        <begin position="33"/>
        <end position="81"/>
    </location>
</feature>
<dbReference type="HOGENOM" id="CLU_067560_0_0_3"/>
<dbReference type="EMBL" id="GL890825">
    <property type="protein sequence ID" value="EGJ34990.1"/>
    <property type="molecule type" value="Genomic_DNA"/>
</dbReference>
<dbReference type="SUPFAM" id="SSF53335">
    <property type="entry name" value="S-adenosyl-L-methionine-dependent methyltransferases"/>
    <property type="match status" value="1"/>
</dbReference>